<evidence type="ECO:0000313" key="1">
    <source>
        <dbReference type="EMBL" id="BAS99362.1"/>
    </source>
</evidence>
<proteinExistence type="evidence at protein level"/>
<evidence type="ECO:0000313" key="2">
    <source>
        <dbReference type="Proteomes" id="UP000059680"/>
    </source>
</evidence>
<dbReference type="EMBL" id="AP014962">
    <property type="protein sequence ID" value="BAS99362.1"/>
    <property type="molecule type" value="Genomic_DNA"/>
</dbReference>
<evidence type="ECO:0007829" key="3">
    <source>
        <dbReference type="PeptideAtlas" id="A0A0P0X0N1"/>
    </source>
</evidence>
<reference evidence="2" key="1">
    <citation type="journal article" date="2005" name="Nature">
        <title>The map-based sequence of the rice genome.</title>
        <authorList>
            <consortium name="International rice genome sequencing project (IRGSP)"/>
            <person name="Matsumoto T."/>
            <person name="Wu J."/>
            <person name="Kanamori H."/>
            <person name="Katayose Y."/>
            <person name="Fujisawa M."/>
            <person name="Namiki N."/>
            <person name="Mizuno H."/>
            <person name="Yamamoto K."/>
            <person name="Antonio B.A."/>
            <person name="Baba T."/>
            <person name="Sakata K."/>
            <person name="Nagamura Y."/>
            <person name="Aoki H."/>
            <person name="Arikawa K."/>
            <person name="Arita K."/>
            <person name="Bito T."/>
            <person name="Chiden Y."/>
            <person name="Fujitsuka N."/>
            <person name="Fukunaka R."/>
            <person name="Hamada M."/>
            <person name="Harada C."/>
            <person name="Hayashi A."/>
            <person name="Hijishita S."/>
            <person name="Honda M."/>
            <person name="Hosokawa S."/>
            <person name="Ichikawa Y."/>
            <person name="Idonuma A."/>
            <person name="Iijima M."/>
            <person name="Ikeda M."/>
            <person name="Ikeno M."/>
            <person name="Ito K."/>
            <person name="Ito S."/>
            <person name="Ito T."/>
            <person name="Ito Y."/>
            <person name="Ito Y."/>
            <person name="Iwabuchi A."/>
            <person name="Kamiya K."/>
            <person name="Karasawa W."/>
            <person name="Kurita K."/>
            <person name="Katagiri S."/>
            <person name="Kikuta A."/>
            <person name="Kobayashi H."/>
            <person name="Kobayashi N."/>
            <person name="Machita K."/>
            <person name="Maehara T."/>
            <person name="Masukawa M."/>
            <person name="Mizubayashi T."/>
            <person name="Mukai Y."/>
            <person name="Nagasaki H."/>
            <person name="Nagata Y."/>
            <person name="Naito S."/>
            <person name="Nakashima M."/>
            <person name="Nakama Y."/>
            <person name="Nakamichi Y."/>
            <person name="Nakamura M."/>
            <person name="Meguro A."/>
            <person name="Negishi M."/>
            <person name="Ohta I."/>
            <person name="Ohta T."/>
            <person name="Okamoto M."/>
            <person name="Ono N."/>
            <person name="Saji S."/>
            <person name="Sakaguchi M."/>
            <person name="Sakai K."/>
            <person name="Shibata M."/>
            <person name="Shimokawa T."/>
            <person name="Song J."/>
            <person name="Takazaki Y."/>
            <person name="Terasawa K."/>
            <person name="Tsugane M."/>
            <person name="Tsuji K."/>
            <person name="Ueda S."/>
            <person name="Waki K."/>
            <person name="Yamagata H."/>
            <person name="Yamamoto M."/>
            <person name="Yamamoto S."/>
            <person name="Yamane H."/>
            <person name="Yoshiki S."/>
            <person name="Yoshihara R."/>
            <person name="Yukawa K."/>
            <person name="Zhong H."/>
            <person name="Yano M."/>
            <person name="Yuan Q."/>
            <person name="Ouyang S."/>
            <person name="Liu J."/>
            <person name="Jones K.M."/>
            <person name="Gansberger K."/>
            <person name="Moffat K."/>
            <person name="Hill J."/>
            <person name="Bera J."/>
            <person name="Fadrosh D."/>
            <person name="Jin S."/>
            <person name="Johri S."/>
            <person name="Kim M."/>
            <person name="Overton L."/>
            <person name="Reardon M."/>
            <person name="Tsitrin T."/>
            <person name="Vuong H."/>
            <person name="Weaver B."/>
            <person name="Ciecko A."/>
            <person name="Tallon L."/>
            <person name="Jackson J."/>
            <person name="Pai G."/>
            <person name="Aken S.V."/>
            <person name="Utterback T."/>
            <person name="Reidmuller S."/>
            <person name="Feldblyum T."/>
            <person name="Hsiao J."/>
            <person name="Zismann V."/>
            <person name="Iobst S."/>
            <person name="de Vazeille A.R."/>
            <person name="Buell C.R."/>
            <person name="Ying K."/>
            <person name="Li Y."/>
            <person name="Lu T."/>
            <person name="Huang Y."/>
            <person name="Zhao Q."/>
            <person name="Feng Q."/>
            <person name="Zhang L."/>
            <person name="Zhu J."/>
            <person name="Weng Q."/>
            <person name="Mu J."/>
            <person name="Lu Y."/>
            <person name="Fan D."/>
            <person name="Liu Y."/>
            <person name="Guan J."/>
            <person name="Zhang Y."/>
            <person name="Yu S."/>
            <person name="Liu X."/>
            <person name="Zhang Y."/>
            <person name="Hong G."/>
            <person name="Han B."/>
            <person name="Choisne N."/>
            <person name="Demange N."/>
            <person name="Orjeda G."/>
            <person name="Samain S."/>
            <person name="Cattolico L."/>
            <person name="Pelletier E."/>
            <person name="Couloux A."/>
            <person name="Segurens B."/>
            <person name="Wincker P."/>
            <person name="D'Hont A."/>
            <person name="Scarpelli C."/>
            <person name="Weissenbach J."/>
            <person name="Salanoubat M."/>
            <person name="Quetier F."/>
            <person name="Yu Y."/>
            <person name="Kim H.R."/>
            <person name="Rambo T."/>
            <person name="Currie J."/>
            <person name="Collura K."/>
            <person name="Luo M."/>
            <person name="Yang T."/>
            <person name="Ammiraju J.S.S."/>
            <person name="Engler F."/>
            <person name="Soderlund C."/>
            <person name="Wing R.A."/>
            <person name="Palmer L.E."/>
            <person name="de la Bastide M."/>
            <person name="Spiegel L."/>
            <person name="Nascimento L."/>
            <person name="Zutavern T."/>
            <person name="O'Shaughnessy A."/>
            <person name="Dike S."/>
            <person name="Dedhia N."/>
            <person name="Preston R."/>
            <person name="Balija V."/>
            <person name="McCombie W.R."/>
            <person name="Chow T."/>
            <person name="Chen H."/>
            <person name="Chung M."/>
            <person name="Chen C."/>
            <person name="Shaw J."/>
            <person name="Wu H."/>
            <person name="Hsiao K."/>
            <person name="Chao Y."/>
            <person name="Chu M."/>
            <person name="Cheng C."/>
            <person name="Hour A."/>
            <person name="Lee P."/>
            <person name="Lin S."/>
            <person name="Lin Y."/>
            <person name="Liou J."/>
            <person name="Liu S."/>
            <person name="Hsing Y."/>
            <person name="Raghuvanshi S."/>
            <person name="Mohanty A."/>
            <person name="Bharti A.K."/>
            <person name="Gaur A."/>
            <person name="Gupta V."/>
            <person name="Kumar D."/>
            <person name="Ravi V."/>
            <person name="Vij S."/>
            <person name="Kapur A."/>
            <person name="Khurana P."/>
            <person name="Khurana P."/>
            <person name="Khurana J.P."/>
            <person name="Tyagi A.K."/>
            <person name="Gaikwad K."/>
            <person name="Singh A."/>
            <person name="Dalal V."/>
            <person name="Srivastava S."/>
            <person name="Dixit A."/>
            <person name="Pal A.K."/>
            <person name="Ghazi I.A."/>
            <person name="Yadav M."/>
            <person name="Pandit A."/>
            <person name="Bhargava A."/>
            <person name="Sureshbabu K."/>
            <person name="Batra K."/>
            <person name="Sharma T.R."/>
            <person name="Mohapatra T."/>
            <person name="Singh N.K."/>
            <person name="Messing J."/>
            <person name="Nelson A.B."/>
            <person name="Fuks G."/>
            <person name="Kavchok S."/>
            <person name="Keizer G."/>
            <person name="Linton E."/>
            <person name="Llaca V."/>
            <person name="Song R."/>
            <person name="Tanyolac B."/>
            <person name="Young S."/>
            <person name="Ho-Il K."/>
            <person name="Hahn J.H."/>
            <person name="Sangsakoo G."/>
            <person name="Vanavichit A."/>
            <person name="de Mattos Luiz.A.T."/>
            <person name="Zimmer P.D."/>
            <person name="Malone G."/>
            <person name="Dellagostin O."/>
            <person name="de Oliveira A.C."/>
            <person name="Bevan M."/>
            <person name="Bancroft I."/>
            <person name="Minx P."/>
            <person name="Cordum H."/>
            <person name="Wilson R."/>
            <person name="Cheng Z."/>
            <person name="Jin W."/>
            <person name="Jiang J."/>
            <person name="Leong S.A."/>
            <person name="Iwama H."/>
            <person name="Gojobori T."/>
            <person name="Itoh T."/>
            <person name="Niimura Y."/>
            <person name="Fujii Y."/>
            <person name="Habara T."/>
            <person name="Sakai H."/>
            <person name="Sato Y."/>
            <person name="Wilson G."/>
            <person name="Kumar K."/>
            <person name="McCouch S."/>
            <person name="Juretic N."/>
            <person name="Hoen D."/>
            <person name="Wright S."/>
            <person name="Bruskiewich R."/>
            <person name="Bureau T."/>
            <person name="Miyao A."/>
            <person name="Hirochika H."/>
            <person name="Nishikawa T."/>
            <person name="Kadowaki K."/>
            <person name="Sugiura M."/>
            <person name="Burr B."/>
            <person name="Sasaki T."/>
        </authorList>
    </citation>
    <scope>NUCLEOTIDE SEQUENCE [LARGE SCALE GENOMIC DNA]</scope>
    <source>
        <strain evidence="2">cv. Nipponbare</strain>
    </source>
</reference>
<organism evidence="1 2">
    <name type="scientific">Oryza sativa subsp. japonica</name>
    <name type="common">Rice</name>
    <dbReference type="NCBI Taxonomy" id="39947"/>
    <lineage>
        <taxon>Eukaryota</taxon>
        <taxon>Viridiplantae</taxon>
        <taxon>Streptophyta</taxon>
        <taxon>Embryophyta</taxon>
        <taxon>Tracheophyta</taxon>
        <taxon>Spermatophyta</taxon>
        <taxon>Magnoliopsida</taxon>
        <taxon>Liliopsida</taxon>
        <taxon>Poales</taxon>
        <taxon>Poaceae</taxon>
        <taxon>BOP clade</taxon>
        <taxon>Oryzoideae</taxon>
        <taxon>Oryzeae</taxon>
        <taxon>Oryzinae</taxon>
        <taxon>Oryza</taxon>
        <taxon>Oryza sativa</taxon>
    </lineage>
</organism>
<dbReference type="PANTHER" id="PTHR38134">
    <property type="entry name" value="SLR1395 PROTEIN"/>
    <property type="match status" value="1"/>
</dbReference>
<reference evidence="1 2" key="3">
    <citation type="journal article" date="2013" name="Rice">
        <title>Improvement of the Oryza sativa Nipponbare reference genome using next generation sequence and optical map data.</title>
        <authorList>
            <person name="Kawahara Y."/>
            <person name="de la Bastide M."/>
            <person name="Hamilton J.P."/>
            <person name="Kanamori H."/>
            <person name="McCombie W.R."/>
            <person name="Ouyang S."/>
            <person name="Schwartz D.C."/>
            <person name="Tanaka T."/>
            <person name="Wu J."/>
            <person name="Zhou S."/>
            <person name="Childs K.L."/>
            <person name="Davidson R.M."/>
            <person name="Lin H."/>
            <person name="Quesada-Ocampo L."/>
            <person name="Vaillancourt B."/>
            <person name="Sakai H."/>
            <person name="Lee S.S."/>
            <person name="Kim J."/>
            <person name="Numa H."/>
            <person name="Itoh T."/>
            <person name="Buell C.R."/>
            <person name="Matsumoto T."/>
        </authorList>
    </citation>
    <scope>NUCLEOTIDE SEQUENCE [LARGE SCALE GENOMIC DNA]</scope>
    <source>
        <strain evidence="2">cv. Nipponbare</strain>
    </source>
</reference>
<sequence length="237" mass="26202">MPPAGDAAHAPPPPHRRLVFAFYLTGHGFGHATRAIEVVRHLIAAGHEVHVATAVPEFVFTAELPRSPSSQGLLHIRRAILDCGAVQTDALTVDPLASLLKYHETAVVPRESILRTEAEWLTSINADLVISDVVPVACRVAADVGIPSVCIGNFSWDYIYAEYIVASGDHHRSIVWQIAEDYSHCDILLRLPGYCPSMFICVFPILSLKCSYFERTKLSVFHFSVLIFLKNEFSLNP</sequence>
<dbReference type="PANTHER" id="PTHR38134:SF2">
    <property type="entry name" value="GALACTOKINASE"/>
    <property type="match status" value="1"/>
</dbReference>
<dbReference type="Proteomes" id="UP000059680">
    <property type="component" value="Chromosome 6"/>
</dbReference>
<dbReference type="AlphaFoldDB" id="A0A0P0X0N1"/>
<keyword evidence="3 4" id="KW-1267">Proteomics identification</keyword>
<dbReference type="InterPro" id="IPR053205">
    <property type="entry name" value="GHMP_kinase_L-arabinokinase"/>
</dbReference>
<dbReference type="ExpressionAtlas" id="A0A0P0X0N1">
    <property type="expression patterns" value="baseline and differential"/>
</dbReference>
<evidence type="ECO:0007829" key="4">
    <source>
        <dbReference type="ProteomicsDB" id="A0A0P0X0N1"/>
    </source>
</evidence>
<keyword evidence="2" id="KW-1185">Reference proteome</keyword>
<dbReference type="Gene3D" id="3.40.50.2000">
    <property type="entry name" value="Glycogen Phosphorylase B"/>
    <property type="match status" value="1"/>
</dbReference>
<reference evidence="1 2" key="2">
    <citation type="journal article" date="2013" name="Plant Cell Physiol.">
        <title>Rice Annotation Project Database (RAP-DB): an integrative and interactive database for rice genomics.</title>
        <authorList>
            <person name="Sakai H."/>
            <person name="Lee S.S."/>
            <person name="Tanaka T."/>
            <person name="Numa H."/>
            <person name="Kim J."/>
            <person name="Kawahara Y."/>
            <person name="Wakimoto H."/>
            <person name="Yang C.C."/>
            <person name="Iwamoto M."/>
            <person name="Abe T."/>
            <person name="Yamada Y."/>
            <person name="Muto A."/>
            <person name="Inokuchi H."/>
            <person name="Ikemura T."/>
            <person name="Matsumoto T."/>
            <person name="Sasaki T."/>
            <person name="Itoh T."/>
        </authorList>
    </citation>
    <scope>NUCLEOTIDE SEQUENCE [LARGE SCALE GENOMIC DNA]</scope>
    <source>
        <strain evidence="2">cv. Nipponbare</strain>
    </source>
</reference>
<protein>
    <submittedName>
        <fullName evidence="1">Os06g0702500 protein</fullName>
    </submittedName>
</protein>
<dbReference type="SUPFAM" id="SSF53756">
    <property type="entry name" value="UDP-Glycosyltransferase/glycogen phosphorylase"/>
    <property type="match status" value="1"/>
</dbReference>
<dbReference type="Gramene" id="Os06t0702500-02">
    <property type="protein sequence ID" value="Os06t0702500-02"/>
    <property type="gene ID" value="Os06g0702500"/>
</dbReference>
<accession>A0A0P0X0N1</accession>
<gene>
    <name evidence="1" type="ordered locus">Os06g0702500</name>
    <name evidence="1" type="ORF">OSNPB_060702500</name>
</gene>
<name>A0A0P0X0N1_ORYSJ</name>
<dbReference type="FunFam" id="3.40.50.2000:FF:000142">
    <property type="entry name" value="L-arabinokinase"/>
    <property type="match status" value="1"/>
</dbReference>